<sequence>MDLDEQTLEEFVRTERASYQLEGLGMDESLVLSDLRSGIKRDFEELREESVCESRHGSCNLAGTKPVDFAEQLVDLGEGRKVICGIRFLGMNLARPFVKLTANFAWESTEQILSTYQCLLADRFAMFSPKWIQVMTPSGGGNAGGSLELVCGALLFAQNKKSEIEPPLELRSPASLDYDWYRKIYDEFFAENPAMRDWVQCNPREEMEESFSLGLLREGFLDGRRIGLIAAIREPYLGHDALYFIEIALEASCRGRGLGAVMQQRFLEEELGAGMLAWGTIDRRNLSSLRTAISNGRKITRGEMFLEL</sequence>
<proteinExistence type="predicted"/>
<evidence type="ECO:0000313" key="1">
    <source>
        <dbReference type="EMBL" id="MBC2606476.1"/>
    </source>
</evidence>
<evidence type="ECO:0008006" key="3">
    <source>
        <dbReference type="Google" id="ProtNLM"/>
    </source>
</evidence>
<organism evidence="1 2">
    <name type="scientific">Pelagicoccus albus</name>
    <dbReference type="NCBI Taxonomy" id="415222"/>
    <lineage>
        <taxon>Bacteria</taxon>
        <taxon>Pseudomonadati</taxon>
        <taxon>Verrucomicrobiota</taxon>
        <taxon>Opitutia</taxon>
        <taxon>Puniceicoccales</taxon>
        <taxon>Pelagicoccaceae</taxon>
        <taxon>Pelagicoccus</taxon>
    </lineage>
</organism>
<name>A0A7X1B6D9_9BACT</name>
<dbReference type="RefSeq" id="WP_185660347.1">
    <property type="nucleotide sequence ID" value="NZ_CAWPOO010000012.1"/>
</dbReference>
<dbReference type="Proteomes" id="UP000526501">
    <property type="component" value="Unassembled WGS sequence"/>
</dbReference>
<protein>
    <recommendedName>
        <fullName evidence="3">N-acetyltransferase domain-containing protein</fullName>
    </recommendedName>
</protein>
<accession>A0A7X1B6D9</accession>
<keyword evidence="2" id="KW-1185">Reference proteome</keyword>
<evidence type="ECO:0000313" key="2">
    <source>
        <dbReference type="Proteomes" id="UP000526501"/>
    </source>
</evidence>
<dbReference type="Gene3D" id="3.40.630.30">
    <property type="match status" value="1"/>
</dbReference>
<comment type="caution">
    <text evidence="1">The sequence shown here is derived from an EMBL/GenBank/DDBJ whole genome shotgun (WGS) entry which is preliminary data.</text>
</comment>
<dbReference type="InterPro" id="IPR016181">
    <property type="entry name" value="Acyl_CoA_acyltransferase"/>
</dbReference>
<dbReference type="SUPFAM" id="SSF55729">
    <property type="entry name" value="Acyl-CoA N-acyltransferases (Nat)"/>
    <property type="match status" value="1"/>
</dbReference>
<dbReference type="AlphaFoldDB" id="A0A7X1B6D9"/>
<dbReference type="EMBL" id="JACHVC010000012">
    <property type="protein sequence ID" value="MBC2606476.1"/>
    <property type="molecule type" value="Genomic_DNA"/>
</dbReference>
<reference evidence="1 2" key="1">
    <citation type="submission" date="2020-07" db="EMBL/GenBank/DDBJ databases">
        <authorList>
            <person name="Feng X."/>
        </authorList>
    </citation>
    <scope>NUCLEOTIDE SEQUENCE [LARGE SCALE GENOMIC DNA]</scope>
    <source>
        <strain evidence="1 2">JCM23202</strain>
    </source>
</reference>
<gene>
    <name evidence="1" type="ORF">H5P27_10520</name>
</gene>